<proteinExistence type="predicted"/>
<evidence type="ECO:0000313" key="2">
    <source>
        <dbReference type="EMBL" id="MAA11837.1"/>
    </source>
</evidence>
<keyword evidence="1" id="KW-0732">Signal</keyword>
<evidence type="ECO:0000256" key="1">
    <source>
        <dbReference type="SAM" id="SignalP"/>
    </source>
</evidence>
<protein>
    <submittedName>
        <fullName evidence="2">Carboxypeptidase inhibitor</fullName>
    </submittedName>
</protein>
<dbReference type="AlphaFoldDB" id="A0A224Y2P1"/>
<organism evidence="2">
    <name type="scientific">Rhipicephalus zambeziensis</name>
    <dbReference type="NCBI Taxonomy" id="60191"/>
    <lineage>
        <taxon>Eukaryota</taxon>
        <taxon>Metazoa</taxon>
        <taxon>Ecdysozoa</taxon>
        <taxon>Arthropoda</taxon>
        <taxon>Chelicerata</taxon>
        <taxon>Arachnida</taxon>
        <taxon>Acari</taxon>
        <taxon>Parasitiformes</taxon>
        <taxon>Ixodida</taxon>
        <taxon>Ixodoidea</taxon>
        <taxon>Ixodidae</taxon>
        <taxon>Rhipicephalinae</taxon>
        <taxon>Rhipicephalus</taxon>
        <taxon>Rhipicephalus</taxon>
    </lineage>
</organism>
<sequence>MVSFRVLCVLCLVSGVIALRAQRDCKSSGYECKFVLFCPRSRRVELSGCGFLKRCCKKKERRTCPSIFGNCQNISHNCAGLVHKKNALSAKTALLCSYCALVKFDAPIFLAFPGGRMVLRNKSNKSSFFQ</sequence>
<name>A0A224Y2P1_9ACAR</name>
<dbReference type="EMBL" id="GFPF01000691">
    <property type="protein sequence ID" value="MAA11837.1"/>
    <property type="molecule type" value="Transcribed_RNA"/>
</dbReference>
<feature type="signal peptide" evidence="1">
    <location>
        <begin position="1"/>
        <end position="18"/>
    </location>
</feature>
<reference evidence="2" key="1">
    <citation type="journal article" date="2017" name="Parasit. Vectors">
        <title>Sialotranscriptomics of Rhipicephalus zambeziensis reveals intricate expression profiles of secretory proteins and suggests tight temporal transcriptional regulation during blood-feeding.</title>
        <authorList>
            <person name="de Castro M.H."/>
            <person name="de Klerk D."/>
            <person name="Pienaar R."/>
            <person name="Rees D.J.G."/>
            <person name="Mans B.J."/>
        </authorList>
    </citation>
    <scope>NUCLEOTIDE SEQUENCE</scope>
    <source>
        <tissue evidence="2">Salivary glands</tissue>
    </source>
</reference>
<feature type="chain" id="PRO_5012759161" evidence="1">
    <location>
        <begin position="19"/>
        <end position="130"/>
    </location>
</feature>
<accession>A0A224Y2P1</accession>